<protein>
    <submittedName>
        <fullName evidence="2">Uncharacterized protein</fullName>
    </submittedName>
</protein>
<dbReference type="AlphaFoldDB" id="A0A502I807"/>
<organism evidence="2 3">
    <name type="scientific">Pseudomonas arsenicoxydans</name>
    <dbReference type="NCBI Taxonomy" id="702115"/>
    <lineage>
        <taxon>Bacteria</taxon>
        <taxon>Pseudomonadati</taxon>
        <taxon>Pseudomonadota</taxon>
        <taxon>Gammaproteobacteria</taxon>
        <taxon>Pseudomonadales</taxon>
        <taxon>Pseudomonadaceae</taxon>
        <taxon>Pseudomonas</taxon>
    </lineage>
</organism>
<comment type="caution">
    <text evidence="2">The sequence shown here is derived from an EMBL/GenBank/DDBJ whole genome shotgun (WGS) entry which is preliminary data.</text>
</comment>
<evidence type="ECO:0000256" key="1">
    <source>
        <dbReference type="SAM" id="MobiDB-lite"/>
    </source>
</evidence>
<gene>
    <name evidence="2" type="ORF">EAH78_00625</name>
</gene>
<sequence length="65" mass="6975">MVTRSSVGAGLLAKASGQSTSMLDETPPSRASPLPHWTESGVEIAIRDNCYSKPICQSRAFPARR</sequence>
<evidence type="ECO:0000313" key="3">
    <source>
        <dbReference type="Proteomes" id="UP000317933"/>
    </source>
</evidence>
<proteinExistence type="predicted"/>
<evidence type="ECO:0000313" key="2">
    <source>
        <dbReference type="EMBL" id="TPG81440.1"/>
    </source>
</evidence>
<dbReference type="EMBL" id="RCZE01000001">
    <property type="protein sequence ID" value="TPG81440.1"/>
    <property type="molecule type" value="Genomic_DNA"/>
</dbReference>
<feature type="region of interest" description="Disordered" evidence="1">
    <location>
        <begin position="1"/>
        <end position="36"/>
    </location>
</feature>
<accession>A0A502I807</accession>
<reference evidence="2 3" key="1">
    <citation type="journal article" date="2019" name="Environ. Microbiol.">
        <title>Species interactions and distinct microbial communities in high Arctic permafrost affected cryosols are associated with the CH4 and CO2 gas fluxes.</title>
        <authorList>
            <person name="Altshuler I."/>
            <person name="Hamel J."/>
            <person name="Turney S."/>
            <person name="Magnuson E."/>
            <person name="Levesque R."/>
            <person name="Greer C."/>
            <person name="Whyte L.G."/>
        </authorList>
    </citation>
    <scope>NUCLEOTIDE SEQUENCE [LARGE SCALE GENOMIC DNA]</scope>
    <source>
        <strain evidence="2 3">E3</strain>
    </source>
</reference>
<name>A0A502I807_9PSED</name>
<dbReference type="Proteomes" id="UP000317933">
    <property type="component" value="Unassembled WGS sequence"/>
</dbReference>